<evidence type="ECO:0000256" key="14">
    <source>
        <dbReference type="ARBA" id="ARBA00038036"/>
    </source>
</evidence>
<keyword evidence="7 16" id="KW-0963">Cytoplasm</keyword>
<evidence type="ECO:0000256" key="1">
    <source>
        <dbReference type="ARBA" id="ARBA00001206"/>
    </source>
</evidence>
<dbReference type="CDD" id="cd24015">
    <property type="entry name" value="ASKHA_NBD_PanK-III"/>
    <property type="match status" value="1"/>
</dbReference>
<comment type="function">
    <text evidence="16">Catalyzes the phosphorylation of pantothenate (Pan), the first step in CoA biosynthesis.</text>
</comment>
<dbReference type="GO" id="GO:0015937">
    <property type="term" value="P:coenzyme A biosynthetic process"/>
    <property type="evidence" value="ECO:0007669"/>
    <property type="project" value="UniProtKB-UniRule"/>
</dbReference>
<dbReference type="GO" id="GO:0046872">
    <property type="term" value="F:metal ion binding"/>
    <property type="evidence" value="ECO:0007669"/>
    <property type="project" value="UniProtKB-KW"/>
</dbReference>
<dbReference type="RefSeq" id="WP_031502756.1">
    <property type="nucleotide sequence ID" value="NC_022795.1"/>
</dbReference>
<evidence type="ECO:0000256" key="8">
    <source>
        <dbReference type="ARBA" id="ARBA00022679"/>
    </source>
</evidence>
<dbReference type="SUPFAM" id="SSF53067">
    <property type="entry name" value="Actin-like ATPase domain"/>
    <property type="match status" value="2"/>
</dbReference>
<gene>
    <name evidence="16" type="primary">coaX</name>
    <name evidence="17" type="ORF">AJ81_10465</name>
</gene>
<evidence type="ECO:0000256" key="5">
    <source>
        <dbReference type="ARBA" id="ARBA00011738"/>
    </source>
</evidence>
<dbReference type="OrthoDB" id="9804707at2"/>
<feature type="binding site" evidence="16">
    <location>
        <position position="128"/>
    </location>
    <ligand>
        <name>K(+)</name>
        <dbReference type="ChEBI" id="CHEBI:29103"/>
    </ligand>
</feature>
<comment type="cofactor">
    <cofactor evidence="16">
        <name>NH4(+)</name>
        <dbReference type="ChEBI" id="CHEBI:28938"/>
    </cofactor>
    <cofactor evidence="16">
        <name>K(+)</name>
        <dbReference type="ChEBI" id="CHEBI:29103"/>
    </cofactor>
    <text evidence="16">A monovalent cation. Ammonium or potassium.</text>
</comment>
<evidence type="ECO:0000256" key="15">
    <source>
        <dbReference type="ARBA" id="ARBA00040883"/>
    </source>
</evidence>
<dbReference type="EC" id="2.7.1.33" evidence="6 16"/>
<dbReference type="PaxDb" id="1123384-AJ81_10465"/>
<evidence type="ECO:0000256" key="16">
    <source>
        <dbReference type="HAMAP-Rule" id="MF_01274"/>
    </source>
</evidence>
<proteinExistence type="inferred from homology"/>
<dbReference type="InterPro" id="IPR043129">
    <property type="entry name" value="ATPase_NBD"/>
</dbReference>
<organism evidence="17 18">
    <name type="scientific">Pseudothermotoga hypogea DSM 11164 = NBRC 106472</name>
    <dbReference type="NCBI Taxonomy" id="1123384"/>
    <lineage>
        <taxon>Bacteria</taxon>
        <taxon>Thermotogati</taxon>
        <taxon>Thermotogota</taxon>
        <taxon>Thermotogae</taxon>
        <taxon>Thermotogales</taxon>
        <taxon>Thermotogaceae</taxon>
        <taxon>Pseudothermotoga</taxon>
    </lineage>
</organism>
<evidence type="ECO:0000313" key="17">
    <source>
        <dbReference type="EMBL" id="AJC74530.1"/>
    </source>
</evidence>
<evidence type="ECO:0000256" key="4">
    <source>
        <dbReference type="ARBA" id="ARBA00005225"/>
    </source>
</evidence>
<protein>
    <recommendedName>
        <fullName evidence="15 16">Type III pantothenate kinase</fullName>
        <ecNumber evidence="6 16">2.7.1.33</ecNumber>
    </recommendedName>
    <alternativeName>
        <fullName evidence="16">PanK-III</fullName>
    </alternativeName>
    <alternativeName>
        <fullName evidence="16">Pantothenic acid kinase</fullName>
    </alternativeName>
</protein>
<keyword evidence="10 16" id="KW-0418">Kinase</keyword>
<dbReference type="UniPathway" id="UPA00241">
    <property type="reaction ID" value="UER00352"/>
</dbReference>
<dbReference type="HAMAP" id="MF_01274">
    <property type="entry name" value="Pantothen_kinase_3"/>
    <property type="match status" value="1"/>
</dbReference>
<dbReference type="EMBL" id="CP007141">
    <property type="protein sequence ID" value="AJC74530.1"/>
    <property type="molecule type" value="Genomic_DNA"/>
</dbReference>
<dbReference type="KEGG" id="phy:AJ81_10465"/>
<comment type="subunit">
    <text evidence="5 16">Homodimer.</text>
</comment>
<evidence type="ECO:0000256" key="13">
    <source>
        <dbReference type="ARBA" id="ARBA00022993"/>
    </source>
</evidence>
<feature type="binding site" evidence="16">
    <location>
        <position position="131"/>
    </location>
    <ligand>
        <name>ATP</name>
        <dbReference type="ChEBI" id="CHEBI:30616"/>
    </ligand>
</feature>
<keyword evidence="18" id="KW-1185">Reference proteome</keyword>
<dbReference type="NCBIfam" id="TIGR00671">
    <property type="entry name" value="baf"/>
    <property type="match status" value="1"/>
</dbReference>
<evidence type="ECO:0000256" key="9">
    <source>
        <dbReference type="ARBA" id="ARBA00022741"/>
    </source>
</evidence>
<dbReference type="GO" id="GO:0005524">
    <property type="term" value="F:ATP binding"/>
    <property type="evidence" value="ECO:0007669"/>
    <property type="project" value="UniProtKB-UniRule"/>
</dbReference>
<dbReference type="Pfam" id="PF03309">
    <property type="entry name" value="Pan_kinase"/>
    <property type="match status" value="1"/>
</dbReference>
<dbReference type="Proteomes" id="UP000077469">
    <property type="component" value="Chromosome"/>
</dbReference>
<evidence type="ECO:0000256" key="11">
    <source>
        <dbReference type="ARBA" id="ARBA00022840"/>
    </source>
</evidence>
<comment type="cofactor">
    <cofactor evidence="2">
        <name>K(+)</name>
        <dbReference type="ChEBI" id="CHEBI:29103"/>
    </cofactor>
</comment>
<accession>A0A0X1KT84</accession>
<evidence type="ECO:0000256" key="3">
    <source>
        <dbReference type="ARBA" id="ARBA00004496"/>
    </source>
</evidence>
<comment type="catalytic activity">
    <reaction evidence="1 16">
        <text>(R)-pantothenate + ATP = (R)-4'-phosphopantothenate + ADP + H(+)</text>
        <dbReference type="Rhea" id="RHEA:16373"/>
        <dbReference type="ChEBI" id="CHEBI:10986"/>
        <dbReference type="ChEBI" id="CHEBI:15378"/>
        <dbReference type="ChEBI" id="CHEBI:29032"/>
        <dbReference type="ChEBI" id="CHEBI:30616"/>
        <dbReference type="ChEBI" id="CHEBI:456216"/>
        <dbReference type="EC" id="2.7.1.33"/>
    </reaction>
</comment>
<feature type="active site" description="Proton acceptor" evidence="16">
    <location>
        <position position="109"/>
    </location>
</feature>
<dbReference type="AlphaFoldDB" id="A0A0X1KT84"/>
<evidence type="ECO:0000313" key="18">
    <source>
        <dbReference type="Proteomes" id="UP000077469"/>
    </source>
</evidence>
<keyword evidence="16" id="KW-0479">Metal-binding</keyword>
<evidence type="ECO:0000256" key="12">
    <source>
        <dbReference type="ARBA" id="ARBA00022958"/>
    </source>
</evidence>
<feature type="binding site" evidence="16">
    <location>
        <position position="182"/>
    </location>
    <ligand>
        <name>substrate</name>
    </ligand>
</feature>
<dbReference type="STRING" id="1123384.AJ81_10465"/>
<keyword evidence="9 16" id="KW-0547">Nucleotide-binding</keyword>
<evidence type="ECO:0000256" key="7">
    <source>
        <dbReference type="ARBA" id="ARBA00022490"/>
    </source>
</evidence>
<evidence type="ECO:0000256" key="2">
    <source>
        <dbReference type="ARBA" id="ARBA00001958"/>
    </source>
</evidence>
<dbReference type="PANTHER" id="PTHR34265:SF1">
    <property type="entry name" value="TYPE III PANTOTHENATE KINASE"/>
    <property type="match status" value="1"/>
</dbReference>
<feature type="binding site" evidence="16">
    <location>
        <begin position="6"/>
        <end position="13"/>
    </location>
    <ligand>
        <name>ATP</name>
        <dbReference type="ChEBI" id="CHEBI:30616"/>
    </ligand>
</feature>
<feature type="binding site" evidence="16">
    <location>
        <begin position="107"/>
        <end position="110"/>
    </location>
    <ligand>
        <name>substrate</name>
    </ligand>
</feature>
<dbReference type="Gene3D" id="3.30.420.40">
    <property type="match status" value="2"/>
</dbReference>
<keyword evidence="12 16" id="KW-0630">Potassium</keyword>
<dbReference type="InterPro" id="IPR004619">
    <property type="entry name" value="Type_III_PanK"/>
</dbReference>
<evidence type="ECO:0000256" key="6">
    <source>
        <dbReference type="ARBA" id="ARBA00012102"/>
    </source>
</evidence>
<reference evidence="17 18" key="1">
    <citation type="submission" date="2014-01" db="EMBL/GenBank/DDBJ databases">
        <title>Genome sequencing of Thermotog hypogea.</title>
        <authorList>
            <person name="Zhang X."/>
            <person name="Alvare G."/>
            <person name="Fristensky B."/>
            <person name="Chen L."/>
            <person name="Suen T."/>
            <person name="Chen Q."/>
            <person name="Ma K."/>
        </authorList>
    </citation>
    <scope>NUCLEOTIDE SEQUENCE [LARGE SCALE GENOMIC DNA]</scope>
    <source>
        <strain evidence="17 18">DSM 11164</strain>
    </source>
</reference>
<name>A0A0X1KT84_9THEM</name>
<dbReference type="NCBIfam" id="NF009848">
    <property type="entry name" value="PRK13318.1-6"/>
    <property type="match status" value="1"/>
</dbReference>
<comment type="subcellular location">
    <subcellularLocation>
        <location evidence="3 16">Cytoplasm</location>
    </subcellularLocation>
</comment>
<keyword evidence="11 16" id="KW-0067">ATP-binding</keyword>
<dbReference type="GO" id="GO:0005737">
    <property type="term" value="C:cytoplasm"/>
    <property type="evidence" value="ECO:0007669"/>
    <property type="project" value="UniProtKB-SubCell"/>
</dbReference>
<dbReference type="PATRIC" id="fig|1123384.7.peg.2100"/>
<keyword evidence="13 16" id="KW-0173">Coenzyme A biosynthesis</keyword>
<comment type="pathway">
    <text evidence="4 16">Cofactor biosynthesis; coenzyme A biosynthesis; CoA from (R)-pantothenate: step 1/5.</text>
</comment>
<comment type="caution">
    <text evidence="16">Lacks conserved residue(s) required for the propagation of feature annotation.</text>
</comment>
<evidence type="ECO:0000256" key="10">
    <source>
        <dbReference type="ARBA" id="ARBA00022777"/>
    </source>
</evidence>
<dbReference type="GO" id="GO:0004594">
    <property type="term" value="F:pantothenate kinase activity"/>
    <property type="evidence" value="ECO:0007669"/>
    <property type="project" value="UniProtKB-UniRule"/>
</dbReference>
<keyword evidence="8 16" id="KW-0808">Transferase</keyword>
<comment type="similarity">
    <text evidence="14 16">Belongs to the type III pantothenate kinase family.</text>
</comment>
<dbReference type="PANTHER" id="PTHR34265">
    <property type="entry name" value="TYPE III PANTOTHENATE KINASE"/>
    <property type="match status" value="1"/>
</dbReference>
<sequence>MVILFDIGNTQTVLGVTDDGVTFHKWRFSTQRSGTEDEIFAVASILLEKLFGTIPHFEGAVIASVVPSLNYVFQRLVEKYFSIECTWVEAVNSSMVKWNVKNPSEIGADRVANVFAVVFDHPDALVIDAGTAITIDVLKDGNYEGGVIMPGLMTAAYSLFEKTAKLPQVDLHVPTNCVGKDTSENIRIGIVKGTAYALNGLIKEMKTIYDTPPMVFLTGGQSKVLEKLVEHDHLDPDLTLRGMFKFWQVKRRSF</sequence>